<protein>
    <submittedName>
        <fullName evidence="1">Uncharacterized protein</fullName>
    </submittedName>
</protein>
<comment type="caution">
    <text evidence="1">The sequence shown here is derived from an EMBL/GenBank/DDBJ whole genome shotgun (WGS) entry which is preliminary data.</text>
</comment>
<dbReference type="InterPro" id="IPR055951">
    <property type="entry name" value="DUF7529"/>
</dbReference>
<proteinExistence type="predicted"/>
<dbReference type="Proteomes" id="UP001596442">
    <property type="component" value="Unassembled WGS sequence"/>
</dbReference>
<gene>
    <name evidence="1" type="ORF">ACFQEU_05330</name>
</gene>
<dbReference type="RefSeq" id="WP_379780002.1">
    <property type="nucleotide sequence ID" value="NZ_JBHSWW010000047.1"/>
</dbReference>
<reference evidence="1 2" key="1">
    <citation type="journal article" date="2019" name="Int. J. Syst. Evol. Microbiol.">
        <title>The Global Catalogue of Microorganisms (GCM) 10K type strain sequencing project: providing services to taxonomists for standard genome sequencing and annotation.</title>
        <authorList>
            <consortium name="The Broad Institute Genomics Platform"/>
            <consortium name="The Broad Institute Genome Sequencing Center for Infectious Disease"/>
            <person name="Wu L."/>
            <person name="Ma J."/>
        </authorList>
    </citation>
    <scope>NUCLEOTIDE SEQUENCE [LARGE SCALE GENOMIC DNA]</scope>
    <source>
        <strain evidence="1 2">CGMCC 1.3239</strain>
    </source>
</reference>
<dbReference type="EMBL" id="JBHSWW010000047">
    <property type="protein sequence ID" value="MFC6752888.1"/>
    <property type="molecule type" value="Genomic_DNA"/>
</dbReference>
<evidence type="ECO:0000313" key="1">
    <source>
        <dbReference type="EMBL" id="MFC6752888.1"/>
    </source>
</evidence>
<name>A0ABD5S8V8_9EURY</name>
<dbReference type="Pfam" id="PF24373">
    <property type="entry name" value="DUF7529"/>
    <property type="match status" value="1"/>
</dbReference>
<organism evidence="1 2">
    <name type="scientific">Halorubrum tibetense</name>
    <dbReference type="NCBI Taxonomy" id="175631"/>
    <lineage>
        <taxon>Archaea</taxon>
        <taxon>Methanobacteriati</taxon>
        <taxon>Methanobacteriota</taxon>
        <taxon>Stenosarchaea group</taxon>
        <taxon>Halobacteria</taxon>
        <taxon>Halobacteriales</taxon>
        <taxon>Haloferacaceae</taxon>
        <taxon>Halorubrum</taxon>
    </lineage>
</organism>
<keyword evidence="2" id="KW-1185">Reference proteome</keyword>
<dbReference type="AlphaFoldDB" id="A0ABD5S8V8"/>
<accession>A0ABD5S8V8</accession>
<evidence type="ECO:0000313" key="2">
    <source>
        <dbReference type="Proteomes" id="UP001596442"/>
    </source>
</evidence>
<sequence length="171" mass="19380">MSHEEQDPFVRRRESLGEAHTKTWERTLEEARMLVDEREEDDWAVTYVMSAHTDTVSKDMGEHDRFGLMHVLPNNYADRFSEAFDPDGFDEFLVYGTSVNGVMFVILELIDPDAKRAIVVPCSYDMTTGQGMSEAAAEEGALPSYFKTIDGEILGRFDHEEIEPLVTPPNA</sequence>